<name>A0A1H1NXY1_9GAMM</name>
<evidence type="ECO:0000313" key="2">
    <source>
        <dbReference type="EMBL" id="SDS03803.1"/>
    </source>
</evidence>
<organism evidence="2 3">
    <name type="scientific">Halopseudomonas litoralis</name>
    <dbReference type="NCBI Taxonomy" id="797277"/>
    <lineage>
        <taxon>Bacteria</taxon>
        <taxon>Pseudomonadati</taxon>
        <taxon>Pseudomonadota</taxon>
        <taxon>Gammaproteobacteria</taxon>
        <taxon>Pseudomonadales</taxon>
        <taxon>Pseudomonadaceae</taxon>
        <taxon>Halopseudomonas</taxon>
    </lineage>
</organism>
<sequence length="107" mass="11708">MKRLAFLFGVLMAPMLLQAAELSAEDERALRSALDEHLRDADSAKFKDLKYGAEGSFCVKVNAKNAYGAYAGYSPFMGMKLQSGKFFILKGGSSAVEQVCRQQGMLD</sequence>
<protein>
    <submittedName>
        <fullName evidence="2">Uncharacterized protein</fullName>
    </submittedName>
</protein>
<gene>
    <name evidence="2" type="ORF">SAMN05216198_1039</name>
</gene>
<evidence type="ECO:0000256" key="1">
    <source>
        <dbReference type="SAM" id="SignalP"/>
    </source>
</evidence>
<dbReference type="AlphaFoldDB" id="A0A1H1NXY1"/>
<keyword evidence="3" id="KW-1185">Reference proteome</keyword>
<evidence type="ECO:0000313" key="3">
    <source>
        <dbReference type="Proteomes" id="UP000243426"/>
    </source>
</evidence>
<proteinExistence type="predicted"/>
<dbReference type="Proteomes" id="UP000243426">
    <property type="component" value="Chromosome I"/>
</dbReference>
<dbReference type="STRING" id="797277.SAMN05216198_1039"/>
<dbReference type="EMBL" id="LT629748">
    <property type="protein sequence ID" value="SDS03803.1"/>
    <property type="molecule type" value="Genomic_DNA"/>
</dbReference>
<accession>A0A1H1NXY1</accession>
<feature type="chain" id="PRO_5009255977" evidence="1">
    <location>
        <begin position="20"/>
        <end position="107"/>
    </location>
</feature>
<reference evidence="3" key="1">
    <citation type="submission" date="2016-10" db="EMBL/GenBank/DDBJ databases">
        <authorList>
            <person name="Varghese N."/>
            <person name="Submissions S."/>
        </authorList>
    </citation>
    <scope>NUCLEOTIDE SEQUENCE [LARGE SCALE GENOMIC DNA]</scope>
    <source>
        <strain evidence="3">2SM5</strain>
    </source>
</reference>
<keyword evidence="1" id="KW-0732">Signal</keyword>
<feature type="signal peptide" evidence="1">
    <location>
        <begin position="1"/>
        <end position="19"/>
    </location>
</feature>